<dbReference type="Gene3D" id="3.60.15.10">
    <property type="entry name" value="Ribonuclease Z/Hydroxyacylglutathione hydrolase-like"/>
    <property type="match status" value="1"/>
</dbReference>
<dbReference type="RefSeq" id="WP_053238894.1">
    <property type="nucleotide sequence ID" value="NZ_CP011125.1"/>
</dbReference>
<reference evidence="2 3" key="1">
    <citation type="submission" date="2015-03" db="EMBL/GenBank/DDBJ databases">
        <title>Genome assembly of Sandaracinus amylolyticus DSM 53668.</title>
        <authorList>
            <person name="Sharma G."/>
            <person name="Subramanian S."/>
        </authorList>
    </citation>
    <scope>NUCLEOTIDE SEQUENCE [LARGE SCALE GENOMIC DNA]</scope>
    <source>
        <strain evidence="2 3">DSM 53668</strain>
    </source>
</reference>
<evidence type="ECO:0000313" key="2">
    <source>
        <dbReference type="EMBL" id="AKF07271.1"/>
    </source>
</evidence>
<gene>
    <name evidence="2" type="ORF">DB32_004420</name>
</gene>
<name>A0A0F6W4Q6_9BACT</name>
<dbReference type="STRING" id="927083.DB32_004420"/>
<evidence type="ECO:0000259" key="1">
    <source>
        <dbReference type="SMART" id="SM00849"/>
    </source>
</evidence>
<dbReference type="Pfam" id="PF23023">
    <property type="entry name" value="Anti-Pycsar_Apyc1"/>
    <property type="match status" value="1"/>
</dbReference>
<dbReference type="SMART" id="SM00849">
    <property type="entry name" value="Lactamase_B"/>
    <property type="match status" value="1"/>
</dbReference>
<dbReference type="SUPFAM" id="SSF56281">
    <property type="entry name" value="Metallo-hydrolase/oxidoreductase"/>
    <property type="match status" value="1"/>
</dbReference>
<dbReference type="EMBL" id="CP011125">
    <property type="protein sequence ID" value="AKF07271.1"/>
    <property type="molecule type" value="Genomic_DNA"/>
</dbReference>
<feature type="domain" description="Metallo-beta-lactamase" evidence="1">
    <location>
        <begin position="17"/>
        <end position="221"/>
    </location>
</feature>
<organism evidence="2 3">
    <name type="scientific">Sandaracinus amylolyticus</name>
    <dbReference type="NCBI Taxonomy" id="927083"/>
    <lineage>
        <taxon>Bacteria</taxon>
        <taxon>Pseudomonadati</taxon>
        <taxon>Myxococcota</taxon>
        <taxon>Polyangia</taxon>
        <taxon>Polyangiales</taxon>
        <taxon>Sandaracinaceae</taxon>
        <taxon>Sandaracinus</taxon>
    </lineage>
</organism>
<sequence length="244" mass="26809">MRLVPLGVGDAFSERWYSTSFAIESEGALILVDCPHPIRKMLREARETSGLDLRLERVSAVVLTHLHADHASGLEGYGYFSHFALGKKARVAAHPAVIARAWDGHLAAGMERLETASGLRAMRFDDYFEHVALDTTRVVSIGPFEIECRGTHHHVPTTALRIRAGGRSLGLSADTSFDPKLIAWLAQADLVVHETNLGTHTPYESLAALDAALRAKMRLVHFPDSFDLAASNIECLEQGRAYEV</sequence>
<dbReference type="KEGG" id="samy:DB32_004420"/>
<dbReference type="InterPro" id="IPR001279">
    <property type="entry name" value="Metallo-B-lactamas"/>
</dbReference>
<accession>A0A0F6W4Q6</accession>
<protein>
    <submittedName>
        <fullName evidence="2">Beta-lactamase domain protein</fullName>
    </submittedName>
</protein>
<dbReference type="OrthoDB" id="9803916at2"/>
<keyword evidence="3" id="KW-1185">Reference proteome</keyword>
<dbReference type="AlphaFoldDB" id="A0A0F6W4Q6"/>
<evidence type="ECO:0000313" key="3">
    <source>
        <dbReference type="Proteomes" id="UP000034883"/>
    </source>
</evidence>
<dbReference type="InterPro" id="IPR036866">
    <property type="entry name" value="RibonucZ/Hydroxyglut_hydro"/>
</dbReference>
<dbReference type="Proteomes" id="UP000034883">
    <property type="component" value="Chromosome"/>
</dbReference>
<proteinExistence type="predicted"/>